<reference evidence="2" key="1">
    <citation type="journal article" date="2019" name="Int. J. Syst. Evol. Microbiol.">
        <title>The Global Catalogue of Microorganisms (GCM) 10K type strain sequencing project: providing services to taxonomists for standard genome sequencing and annotation.</title>
        <authorList>
            <consortium name="The Broad Institute Genomics Platform"/>
            <consortium name="The Broad Institute Genome Sequencing Center for Infectious Disease"/>
            <person name="Wu L."/>
            <person name="Ma J."/>
        </authorList>
    </citation>
    <scope>NUCLEOTIDE SEQUENCE [LARGE SCALE GENOMIC DNA]</scope>
    <source>
        <strain evidence="2">JCM 18198</strain>
    </source>
</reference>
<dbReference type="PANTHER" id="PTHR38477">
    <property type="entry name" value="HYPOTHETICAL EXPORTED PROTEIN"/>
    <property type="match status" value="1"/>
</dbReference>
<dbReference type="PANTHER" id="PTHR38477:SF1">
    <property type="entry name" value="MUREIN L,D-TRANSPEPTIDASE CATALYTIC DOMAIN FAMILY PROTEIN"/>
    <property type="match status" value="1"/>
</dbReference>
<comment type="caution">
    <text evidence="1">The sequence shown here is derived from an EMBL/GenBank/DDBJ whole genome shotgun (WGS) entry which is preliminary data.</text>
</comment>
<evidence type="ECO:0000313" key="2">
    <source>
        <dbReference type="Proteomes" id="UP001500141"/>
    </source>
</evidence>
<proteinExistence type="predicted"/>
<dbReference type="EMBL" id="BAABIP010000011">
    <property type="protein sequence ID" value="GAA4765255.1"/>
    <property type="molecule type" value="Genomic_DNA"/>
</dbReference>
<name>A0ABP8ZTI7_9FLAO</name>
<protein>
    <submittedName>
        <fullName evidence="1">Murein L,D-transpeptidase catalytic domain family protein</fullName>
    </submittedName>
</protein>
<dbReference type="InterPro" id="IPR032676">
    <property type="entry name" value="YkuD_2"/>
</dbReference>
<accession>A0ABP8ZTI7</accession>
<evidence type="ECO:0000313" key="1">
    <source>
        <dbReference type="EMBL" id="GAA4765255.1"/>
    </source>
</evidence>
<keyword evidence="2" id="KW-1185">Reference proteome</keyword>
<gene>
    <name evidence="1" type="ORF">GCM10023230_13450</name>
</gene>
<dbReference type="Proteomes" id="UP001500141">
    <property type="component" value="Unassembled WGS sequence"/>
</dbReference>
<dbReference type="Pfam" id="PF13645">
    <property type="entry name" value="YkuD_2"/>
    <property type="match status" value="1"/>
</dbReference>
<organism evidence="1 2">
    <name type="scientific">Flavobacterium hankyongi</name>
    <dbReference type="NCBI Taxonomy" id="1176532"/>
    <lineage>
        <taxon>Bacteria</taxon>
        <taxon>Pseudomonadati</taxon>
        <taxon>Bacteroidota</taxon>
        <taxon>Flavobacteriia</taxon>
        <taxon>Flavobacteriales</taxon>
        <taxon>Flavobacteriaceae</taxon>
        <taxon>Flavobacterium</taxon>
    </lineage>
</organism>
<sequence>MSFAPKAANTTEIGTDPKLIAANNAVSMSAKIELIYNTLNANNLALPQLPCFQKALQGFYALKEKGLIEKDIITVIDFSMSSTKKRLWVIDLVANKILYNSLVSHGMKSGGEFATSFSNELNSNKSSLGFYTTGEIYQGKHGLSLKLDGQEQGVNSNARARAVVMHGAGYANPSILRTQGYLGRSQGCPAIPEAIKNEIIQTIKGKSCLFIYHPSRAYDITTKLVG</sequence>